<name>A0A554LE20_9BACT</name>
<dbReference type="Proteomes" id="UP000318296">
    <property type="component" value="Unassembled WGS sequence"/>
</dbReference>
<evidence type="ECO:0000313" key="2">
    <source>
        <dbReference type="Proteomes" id="UP000318296"/>
    </source>
</evidence>
<reference evidence="1 2" key="1">
    <citation type="submission" date="2017-07" db="EMBL/GenBank/DDBJ databases">
        <title>Mechanisms for carbon and nitrogen cycling indicate functional differentiation within the Candidate Phyla Radiation.</title>
        <authorList>
            <person name="Danczak R.E."/>
            <person name="Johnston M.D."/>
            <person name="Kenah C."/>
            <person name="Slattery M."/>
            <person name="Wrighton K.C."/>
            <person name="Wilkins M.J."/>
        </authorList>
    </citation>
    <scope>NUCLEOTIDE SEQUENCE [LARGE SCALE GENOMIC DNA]</scope>
    <source>
        <strain evidence="1">Licking1014_96</strain>
    </source>
</reference>
<accession>A0A554LE20</accession>
<evidence type="ECO:0000313" key="1">
    <source>
        <dbReference type="EMBL" id="TSC91132.1"/>
    </source>
</evidence>
<comment type="caution">
    <text evidence="1">The sequence shown here is derived from an EMBL/GenBank/DDBJ whole genome shotgun (WGS) entry which is preliminary data.</text>
</comment>
<protein>
    <submittedName>
        <fullName evidence="1">Uncharacterized protein</fullName>
    </submittedName>
</protein>
<dbReference type="EMBL" id="VMGH01000047">
    <property type="protein sequence ID" value="TSC91132.1"/>
    <property type="molecule type" value="Genomic_DNA"/>
</dbReference>
<dbReference type="AlphaFoldDB" id="A0A554LE20"/>
<proteinExistence type="predicted"/>
<gene>
    <name evidence="1" type="ORF">CEN92_322</name>
</gene>
<feature type="non-terminal residue" evidence="1">
    <location>
        <position position="82"/>
    </location>
</feature>
<organism evidence="1 2">
    <name type="scientific">Candidatus Berkelbacteria bacterium Licking1014_96</name>
    <dbReference type="NCBI Taxonomy" id="2017149"/>
    <lineage>
        <taxon>Bacteria</taxon>
        <taxon>Candidatus Berkelbacteria</taxon>
    </lineage>
</organism>
<sequence length="82" mass="9036">MSDFIIGYARGSSIKGVINLKEKGENLAGRWCLYEGELGVDLAKIVCLGCGGSEVLPQKSLGRMIRLINDEDVLKIKNIRRL</sequence>